<feature type="region of interest" description="Disordered" evidence="1">
    <location>
        <begin position="49"/>
        <end position="192"/>
    </location>
</feature>
<feature type="region of interest" description="Disordered" evidence="1">
    <location>
        <begin position="1"/>
        <end position="21"/>
    </location>
</feature>
<feature type="region of interest" description="Disordered" evidence="1">
    <location>
        <begin position="210"/>
        <end position="262"/>
    </location>
</feature>
<dbReference type="EMBL" id="CAJVPY010004475">
    <property type="protein sequence ID" value="CAG8620424.1"/>
    <property type="molecule type" value="Genomic_DNA"/>
</dbReference>
<organism evidence="2 3">
    <name type="scientific">Dentiscutata erythropus</name>
    <dbReference type="NCBI Taxonomy" id="1348616"/>
    <lineage>
        <taxon>Eukaryota</taxon>
        <taxon>Fungi</taxon>
        <taxon>Fungi incertae sedis</taxon>
        <taxon>Mucoromycota</taxon>
        <taxon>Glomeromycotina</taxon>
        <taxon>Glomeromycetes</taxon>
        <taxon>Diversisporales</taxon>
        <taxon>Gigasporaceae</taxon>
        <taxon>Dentiscutata</taxon>
    </lineage>
</organism>
<dbReference type="AlphaFoldDB" id="A0A9N9GR92"/>
<reference evidence="2" key="1">
    <citation type="submission" date="2021-06" db="EMBL/GenBank/DDBJ databases">
        <authorList>
            <person name="Kallberg Y."/>
            <person name="Tangrot J."/>
            <person name="Rosling A."/>
        </authorList>
    </citation>
    <scope>NUCLEOTIDE SEQUENCE</scope>
    <source>
        <strain evidence="2">MA453B</strain>
    </source>
</reference>
<name>A0A9N9GR92_9GLOM</name>
<evidence type="ECO:0000313" key="2">
    <source>
        <dbReference type="EMBL" id="CAG8620424.1"/>
    </source>
</evidence>
<comment type="caution">
    <text evidence="2">The sequence shown here is derived from an EMBL/GenBank/DDBJ whole genome shotgun (WGS) entry which is preliminary data.</text>
</comment>
<sequence length="262" mass="30528">MSHNQESTPTQKSKTEAQFQKVQSVVNTKKVPIQKFNSEAQFQKVQVKLPEKEKKYPPENPNPKAQFQEVGYPPENPNPEAQFQRVQAKLPEKEKWMLVKHTIQPRKPIPKNKQKQKERCKHQESTHPKIQPRSLIPKKSQFQRTSESKKSVVNAKKIPTRKSKPRSSIPKSTSEATKKEKKYPTENPNPEAQFQRVQAKLPEKEKWVLVKHAIQPKKPIPKNKRKRKERCKYQESTHPKIQPRSSIPKSIGESYLKKKSGC</sequence>
<gene>
    <name evidence="2" type="ORF">DERYTH_LOCUS8608</name>
</gene>
<feature type="compositionally biased region" description="Low complexity" evidence="1">
    <location>
        <begin position="166"/>
        <end position="175"/>
    </location>
</feature>
<accession>A0A9N9GR92</accession>
<feature type="compositionally biased region" description="Basic and acidic residues" evidence="1">
    <location>
        <begin position="115"/>
        <end position="127"/>
    </location>
</feature>
<proteinExistence type="predicted"/>
<evidence type="ECO:0000313" key="3">
    <source>
        <dbReference type="Proteomes" id="UP000789405"/>
    </source>
</evidence>
<keyword evidence="3" id="KW-1185">Reference proteome</keyword>
<evidence type="ECO:0000256" key="1">
    <source>
        <dbReference type="SAM" id="MobiDB-lite"/>
    </source>
</evidence>
<protein>
    <submittedName>
        <fullName evidence="2">3915_t:CDS:1</fullName>
    </submittedName>
</protein>
<feature type="compositionally biased region" description="Basic residues" evidence="1">
    <location>
        <begin position="219"/>
        <end position="230"/>
    </location>
</feature>
<dbReference type="Proteomes" id="UP000789405">
    <property type="component" value="Unassembled WGS sequence"/>
</dbReference>